<dbReference type="AlphaFoldDB" id="A0A8T0T8U2"/>
<protein>
    <submittedName>
        <fullName evidence="2">Uncharacterized protein</fullName>
    </submittedName>
</protein>
<comment type="caution">
    <text evidence="2">The sequence shown here is derived from an EMBL/GenBank/DDBJ whole genome shotgun (WGS) entry which is preliminary data.</text>
</comment>
<accession>A0A8T0T8U2</accession>
<keyword evidence="3" id="KW-1185">Reference proteome</keyword>
<dbReference type="PANTHER" id="PTHR33333">
    <property type="entry name" value="ERYTHROCYTE MEMBRANE PROTEIN 1-LIKE"/>
    <property type="match status" value="1"/>
</dbReference>
<sequence length="75" mass="7087">MLANGDPGRNMGSVWSGGGGGGGSASSGGHGGSANPGGGGGKMMKAPGSGGAYISRPGFESNPQGYFQDLRKGGK</sequence>
<dbReference type="EMBL" id="CM029044">
    <property type="protein sequence ID" value="KAG2604569.1"/>
    <property type="molecule type" value="Genomic_DNA"/>
</dbReference>
<organism evidence="2 3">
    <name type="scientific">Panicum virgatum</name>
    <name type="common">Blackwell switchgrass</name>
    <dbReference type="NCBI Taxonomy" id="38727"/>
    <lineage>
        <taxon>Eukaryota</taxon>
        <taxon>Viridiplantae</taxon>
        <taxon>Streptophyta</taxon>
        <taxon>Embryophyta</taxon>
        <taxon>Tracheophyta</taxon>
        <taxon>Spermatophyta</taxon>
        <taxon>Magnoliopsida</taxon>
        <taxon>Liliopsida</taxon>
        <taxon>Poales</taxon>
        <taxon>Poaceae</taxon>
        <taxon>PACMAD clade</taxon>
        <taxon>Panicoideae</taxon>
        <taxon>Panicodae</taxon>
        <taxon>Paniceae</taxon>
        <taxon>Panicinae</taxon>
        <taxon>Panicum</taxon>
        <taxon>Panicum sect. Hiantes</taxon>
    </lineage>
</organism>
<dbReference type="Proteomes" id="UP000823388">
    <property type="component" value="Chromosome 4N"/>
</dbReference>
<feature type="compositionally biased region" description="Gly residues" evidence="1">
    <location>
        <begin position="15"/>
        <end position="42"/>
    </location>
</feature>
<reference evidence="2" key="1">
    <citation type="submission" date="2020-05" db="EMBL/GenBank/DDBJ databases">
        <title>WGS assembly of Panicum virgatum.</title>
        <authorList>
            <person name="Lovell J.T."/>
            <person name="Jenkins J."/>
            <person name="Shu S."/>
            <person name="Juenger T.E."/>
            <person name="Schmutz J."/>
        </authorList>
    </citation>
    <scope>NUCLEOTIDE SEQUENCE</scope>
    <source>
        <strain evidence="2">AP13</strain>
    </source>
</reference>
<evidence type="ECO:0000256" key="1">
    <source>
        <dbReference type="SAM" id="MobiDB-lite"/>
    </source>
</evidence>
<dbReference type="InterPro" id="IPR039926">
    <property type="entry name" value="Egg_app_1"/>
</dbReference>
<evidence type="ECO:0000313" key="3">
    <source>
        <dbReference type="Proteomes" id="UP000823388"/>
    </source>
</evidence>
<proteinExistence type="predicted"/>
<gene>
    <name evidence="2" type="ORF">PVAP13_4NG094100</name>
</gene>
<feature type="region of interest" description="Disordered" evidence="1">
    <location>
        <begin position="1"/>
        <end position="75"/>
    </location>
</feature>
<evidence type="ECO:0000313" key="2">
    <source>
        <dbReference type="EMBL" id="KAG2604569.1"/>
    </source>
</evidence>
<dbReference type="PANTHER" id="PTHR33333:SF38">
    <property type="entry name" value="EXPRESSED PROTEIN"/>
    <property type="match status" value="1"/>
</dbReference>
<name>A0A8T0T8U2_PANVG</name>